<evidence type="ECO:0000313" key="2">
    <source>
        <dbReference type="Proteomes" id="UP000245464"/>
    </source>
</evidence>
<dbReference type="PANTHER" id="PTHR15492">
    <property type="entry name" value="CYCLIN D1-BINDING PROTEIN 1"/>
    <property type="match status" value="1"/>
</dbReference>
<dbReference type="Gene3D" id="1.20.1410.10">
    <property type="entry name" value="I/LWEQ domain"/>
    <property type="match status" value="1"/>
</dbReference>
<dbReference type="InterPro" id="IPR026907">
    <property type="entry name" value="GCIP-like"/>
</dbReference>
<dbReference type="GeneID" id="6346546"/>
<sequence length="331" mass="35616">MTKPKDVRTLVDLTKTTQALLVHYQSSLAPSKEAVSGSETSATEIADPLELIKSSTTLLKSHTTTLSLLLITPPLTPSAIIAKIGDVSSGPLSGMVTAASYVPREGQRGDIGNIMRTEVKAQVRRLLGSWGDVLVMILKMAEKKQAAQANGAATTKENGPTESEKQEVLSATGVVWEACDVLLKLCADGVVGLVVKKVQELRAVLLDAIEELKDVKKLKMIGMLYQALIKRRLKTYPASSTLEPTANANGTGPSPSKKLDDLMSILKTIPETVDDIAGAFYDLDEDEAKQTLEKCCAETKSAIELVRQSWTGEDDEFTGWSTKWVSAIEAA</sequence>
<protein>
    <submittedName>
        <fullName evidence="1">GCIP domain containing protein</fullName>
    </submittedName>
</protein>
<dbReference type="Gene3D" id="1.20.1420.10">
    <property type="entry name" value="Talin, central domain"/>
    <property type="match status" value="1"/>
</dbReference>
<accession>A0A2W1H229</accession>
<dbReference type="InterPro" id="IPR049317">
    <property type="entry name" value="GCIP-like_N"/>
</dbReference>
<dbReference type="Pfam" id="PF13324">
    <property type="entry name" value="GCIP_N"/>
    <property type="match status" value="1"/>
</dbReference>
<proteinExistence type="predicted"/>
<name>A0A2W1H229_9PLEO</name>
<dbReference type="EMBL" id="NQIK02000009">
    <property type="protein sequence ID" value="KAF7566670.1"/>
    <property type="molecule type" value="Genomic_DNA"/>
</dbReference>
<dbReference type="GO" id="GO:0005634">
    <property type="term" value="C:nucleus"/>
    <property type="evidence" value="ECO:0007669"/>
    <property type="project" value="TreeGrafter"/>
</dbReference>
<evidence type="ECO:0000313" key="1">
    <source>
        <dbReference type="EMBL" id="KAF7566670.1"/>
    </source>
</evidence>
<comment type="caution">
    <text evidence="1">The sequence shown here is derived from an EMBL/GenBank/DDBJ whole genome shotgun (WGS) entry which is preliminary data.</text>
</comment>
<organism evidence="1 2">
    <name type="scientific">Pyrenophora tritici-repentis</name>
    <dbReference type="NCBI Taxonomy" id="45151"/>
    <lineage>
        <taxon>Eukaryota</taxon>
        <taxon>Fungi</taxon>
        <taxon>Dikarya</taxon>
        <taxon>Ascomycota</taxon>
        <taxon>Pezizomycotina</taxon>
        <taxon>Dothideomycetes</taxon>
        <taxon>Pleosporomycetidae</taxon>
        <taxon>Pleosporales</taxon>
        <taxon>Pleosporineae</taxon>
        <taxon>Pleosporaceae</taxon>
        <taxon>Pyrenophora</taxon>
    </lineage>
</organism>
<dbReference type="PANTHER" id="PTHR15492:SF1">
    <property type="entry name" value="CYCLIN-D1-BINDING PROTEIN 1"/>
    <property type="match status" value="1"/>
</dbReference>
<dbReference type="RefSeq" id="XP_065960007.1">
    <property type="nucleotide sequence ID" value="XM_066110024.1"/>
</dbReference>
<reference evidence="1" key="1">
    <citation type="journal article" date="2018" name="BMC Genomics">
        <title>Comparative genomics of the wheat fungal pathogen Pyrenophora tritici-repentis reveals chromosomal variations and genome plasticity.</title>
        <authorList>
            <person name="Moolhuijzen P."/>
            <person name="See P.T."/>
            <person name="Hane J.K."/>
            <person name="Shi G."/>
            <person name="Liu Z."/>
            <person name="Oliver R.P."/>
            <person name="Moffat C.S."/>
        </authorList>
    </citation>
    <scope>NUCLEOTIDE SEQUENCE [LARGE SCALE GENOMIC DNA]</scope>
    <source>
        <strain evidence="1">M4</strain>
    </source>
</reference>
<dbReference type="AlphaFoldDB" id="A0A2W1H229"/>
<dbReference type="Proteomes" id="UP000245464">
    <property type="component" value="Chromosome 9"/>
</dbReference>
<dbReference type="KEGG" id="ptrr:6346546"/>
<gene>
    <name evidence="1" type="ORF">PtrM4_149900</name>
</gene>